<proteinExistence type="predicted"/>
<dbReference type="EMBL" id="CP043450">
    <property type="protein sequence ID" value="QEM09659.1"/>
    <property type="molecule type" value="Genomic_DNA"/>
</dbReference>
<dbReference type="AlphaFoldDB" id="A0A5C1HVX4"/>
<evidence type="ECO:0000259" key="2">
    <source>
        <dbReference type="Pfam" id="PF11396"/>
    </source>
</evidence>
<feature type="domain" description="Putative beta-lactamase-inhibitor-like PepSY-like" evidence="2">
    <location>
        <begin position="67"/>
        <end position="140"/>
    </location>
</feature>
<evidence type="ECO:0000256" key="1">
    <source>
        <dbReference type="SAM" id="SignalP"/>
    </source>
</evidence>
<name>A0A5C1HVX4_9SPHI</name>
<evidence type="ECO:0000313" key="3">
    <source>
        <dbReference type="EMBL" id="QEM09659.1"/>
    </source>
</evidence>
<evidence type="ECO:0000313" key="4">
    <source>
        <dbReference type="Proteomes" id="UP000251402"/>
    </source>
</evidence>
<reference evidence="3" key="1">
    <citation type="submission" date="2019-08" db="EMBL/GenBank/DDBJ databases">
        <title>Comparative genome analysis confer to the adaptation heavy metal polluted environment.</title>
        <authorList>
            <person name="Li Y."/>
        </authorList>
    </citation>
    <scope>NUCLEOTIDE SEQUENCE [LARGE SCALE GENOMIC DNA]</scope>
    <source>
        <strain evidence="3">P1</strain>
    </source>
</reference>
<dbReference type="SUPFAM" id="SSF160574">
    <property type="entry name" value="BT0923-like"/>
    <property type="match status" value="1"/>
</dbReference>
<accession>A0A5C1HVX4</accession>
<dbReference type="RefSeq" id="WP_112572012.1">
    <property type="nucleotide sequence ID" value="NZ_CP043450.1"/>
</dbReference>
<dbReference type="Proteomes" id="UP000251402">
    <property type="component" value="Chromosome"/>
</dbReference>
<dbReference type="InterPro" id="IPR021533">
    <property type="entry name" value="PepSY-like"/>
</dbReference>
<feature type="chain" id="PRO_5023027086" description="Putative beta-lactamase-inhibitor-like PepSY-like domain-containing protein" evidence="1">
    <location>
        <begin position="23"/>
        <end position="142"/>
    </location>
</feature>
<sequence>MKKTILLTITAALLGTGAMVKAASSLEVPAAVKQSLVKKYPNATKVTWEKEKGNFEANWGGKSGEDTSVTFTPSGEFVEEVDAIPVSQLPPTVFEYVKTNYKGTKIKEAGRVTNAAGKKMFEAEIKGKDLLFDENGKFLKVD</sequence>
<protein>
    <recommendedName>
        <fullName evidence="2">Putative beta-lactamase-inhibitor-like PepSY-like domain-containing protein</fullName>
    </recommendedName>
</protein>
<organism evidence="3 4">
    <name type="scientific">Mucilaginibacter rubeus</name>
    <dbReference type="NCBI Taxonomy" id="2027860"/>
    <lineage>
        <taxon>Bacteria</taxon>
        <taxon>Pseudomonadati</taxon>
        <taxon>Bacteroidota</taxon>
        <taxon>Sphingobacteriia</taxon>
        <taxon>Sphingobacteriales</taxon>
        <taxon>Sphingobacteriaceae</taxon>
        <taxon>Mucilaginibacter</taxon>
    </lineage>
</organism>
<dbReference type="KEGG" id="mrub:DEO27_006355"/>
<dbReference type="Gene3D" id="3.10.450.360">
    <property type="match status" value="1"/>
</dbReference>
<dbReference type="Pfam" id="PF11396">
    <property type="entry name" value="PepSY_like"/>
    <property type="match status" value="1"/>
</dbReference>
<keyword evidence="4" id="KW-1185">Reference proteome</keyword>
<gene>
    <name evidence="3" type="ORF">DEO27_006355</name>
</gene>
<keyword evidence="1" id="KW-0732">Signal</keyword>
<feature type="signal peptide" evidence="1">
    <location>
        <begin position="1"/>
        <end position="22"/>
    </location>
</feature>
<dbReference type="OrthoDB" id="1121502at2"/>